<keyword evidence="2" id="KW-0732">Signal</keyword>
<evidence type="ECO:0000256" key="2">
    <source>
        <dbReference type="SAM" id="SignalP"/>
    </source>
</evidence>
<organism evidence="3 4">
    <name type="scientific">Merdimmobilis hominis</name>
    <dbReference type="NCBI Taxonomy" id="2897707"/>
    <lineage>
        <taxon>Bacteria</taxon>
        <taxon>Bacillati</taxon>
        <taxon>Bacillota</taxon>
        <taxon>Clostridia</taxon>
        <taxon>Eubacteriales</taxon>
        <taxon>Oscillospiraceae</taxon>
        <taxon>Merdimmobilis</taxon>
    </lineage>
</organism>
<evidence type="ECO:0000313" key="3">
    <source>
        <dbReference type="EMBL" id="MBM6921001.1"/>
    </source>
</evidence>
<feature type="chain" id="PRO_5039388458" evidence="2">
    <location>
        <begin position="20"/>
        <end position="150"/>
    </location>
</feature>
<reference evidence="3" key="2">
    <citation type="journal article" date="2021" name="Sci. Rep.">
        <title>The distribution of antibiotic resistance genes in chicken gut microbiota commensals.</title>
        <authorList>
            <person name="Juricova H."/>
            <person name="Matiasovicova J."/>
            <person name="Kubasova T."/>
            <person name="Cejkova D."/>
            <person name="Rychlik I."/>
        </authorList>
    </citation>
    <scope>NUCLEOTIDE SEQUENCE</scope>
    <source>
        <strain evidence="3">An559</strain>
    </source>
</reference>
<dbReference type="RefSeq" id="WP_204446515.1">
    <property type="nucleotide sequence ID" value="NZ_JACJKY010000010.1"/>
</dbReference>
<feature type="region of interest" description="Disordered" evidence="1">
    <location>
        <begin position="23"/>
        <end position="42"/>
    </location>
</feature>
<dbReference type="PROSITE" id="PS51257">
    <property type="entry name" value="PROKAR_LIPOPROTEIN"/>
    <property type="match status" value="1"/>
</dbReference>
<reference evidence="3" key="1">
    <citation type="submission" date="2020-08" db="EMBL/GenBank/DDBJ databases">
        <authorList>
            <person name="Cejkova D."/>
            <person name="Kubasova T."/>
            <person name="Jahodarova E."/>
            <person name="Rychlik I."/>
        </authorList>
    </citation>
    <scope>NUCLEOTIDE SEQUENCE</scope>
    <source>
        <strain evidence="3">An559</strain>
    </source>
</reference>
<sequence length="150" mass="16865">MKKQMTVLLAAVLCTSLLAGCGTPGEQTEKRQNPQESSADEYAQKLAQWEETNEEIIKTDPLVEEISQMLIEESQSTEPVDISVDENLIRFTVKSESEDQGLLQRMVEKTNKRIDILIVHMQERGVGYPSVEIVWQRATGLTAHMFTPAS</sequence>
<proteinExistence type="predicted"/>
<dbReference type="AlphaFoldDB" id="A0A938X6G2"/>
<protein>
    <submittedName>
        <fullName evidence="3">Uncharacterized protein</fullName>
    </submittedName>
</protein>
<dbReference type="EMBL" id="JACJKY010000010">
    <property type="protein sequence ID" value="MBM6921001.1"/>
    <property type="molecule type" value="Genomic_DNA"/>
</dbReference>
<gene>
    <name evidence="3" type="ORF">H6A12_07530</name>
</gene>
<accession>A0A938X6G2</accession>
<dbReference type="Proteomes" id="UP000774750">
    <property type="component" value="Unassembled WGS sequence"/>
</dbReference>
<comment type="caution">
    <text evidence="3">The sequence shown here is derived from an EMBL/GenBank/DDBJ whole genome shotgun (WGS) entry which is preliminary data.</text>
</comment>
<name>A0A938X6G2_9FIRM</name>
<evidence type="ECO:0000256" key="1">
    <source>
        <dbReference type="SAM" id="MobiDB-lite"/>
    </source>
</evidence>
<keyword evidence="4" id="KW-1185">Reference proteome</keyword>
<feature type="signal peptide" evidence="2">
    <location>
        <begin position="1"/>
        <end position="19"/>
    </location>
</feature>
<evidence type="ECO:0000313" key="4">
    <source>
        <dbReference type="Proteomes" id="UP000774750"/>
    </source>
</evidence>